<comment type="catalytic activity">
    <reaction evidence="14">
        <text>malonate(in) + 2-oxoglutarate(out) = malonate(out) + 2-oxoglutarate(in)</text>
        <dbReference type="Rhea" id="RHEA:71591"/>
        <dbReference type="ChEBI" id="CHEBI:15792"/>
        <dbReference type="ChEBI" id="CHEBI:16810"/>
    </reaction>
</comment>
<dbReference type="OrthoDB" id="448427at2759"/>
<evidence type="ECO:0000256" key="1">
    <source>
        <dbReference type="ARBA" id="ARBA00004141"/>
    </source>
</evidence>
<accession>A0A0H3YJC8</accession>
<evidence type="ECO:0000313" key="19">
    <source>
        <dbReference type="EMBL" id="AKN21589.1"/>
    </source>
</evidence>
<keyword evidence="3 17" id="KW-0813">Transport</keyword>
<evidence type="ECO:0000256" key="13">
    <source>
        <dbReference type="ARBA" id="ARBA00050291"/>
    </source>
</evidence>
<evidence type="ECO:0000256" key="16">
    <source>
        <dbReference type="PROSITE-ProRule" id="PRU00282"/>
    </source>
</evidence>
<name>A0A0H3YJC8_SCHMD</name>
<evidence type="ECO:0000256" key="6">
    <source>
        <dbReference type="ARBA" id="ARBA00022737"/>
    </source>
</evidence>
<comment type="subcellular location">
    <subcellularLocation>
        <location evidence="1">Membrane</location>
        <topology evidence="1">Multi-pass membrane protein</topology>
    </subcellularLocation>
</comment>
<sequence length="305" mass="34438">MQWQSIPIPDYIKFAIGGSSGILTTLIIQPLDVVKTRMQISGQDGYQKSYKSSFDAIYHITTNEGILAIYSGLSAALFRQATYTTARLGIYTTLYERYSSKNHHPNLAIKLFIAIIAGLVGSFVGTPAEIALIRMTADGIFPIEQKRNYRNVFHAIGCIIEDDGFLGLWKTVLPTMCRGVVVNFIQLASYSQIKQILIETKSLSDGILLHFLASMISGLNTAVLSMPVDIIKTRIQNMRIINGIPEYSSCWNVFYRIFKNEGVHSLWKGFLPYFLKIGSNTVIMFIIFEQMSEAYRILVYQHYLN</sequence>
<comment type="catalytic activity">
    <reaction evidence="13">
        <text>maleate(in) + 2-oxoglutarate(out) = maleate(out) + 2-oxoglutarate(in)</text>
        <dbReference type="Rhea" id="RHEA:71599"/>
        <dbReference type="ChEBI" id="CHEBI:16810"/>
        <dbReference type="ChEBI" id="CHEBI:30780"/>
    </reaction>
</comment>
<keyword evidence="8" id="KW-0445">Lipid transport</keyword>
<keyword evidence="7 18" id="KW-1133">Transmembrane helix</keyword>
<gene>
    <name evidence="19" type="primary">slc25a-21</name>
</gene>
<dbReference type="AlphaFoldDB" id="A0A0H3YJC8"/>
<dbReference type="InterPro" id="IPR018108">
    <property type="entry name" value="MCP_transmembrane"/>
</dbReference>
<evidence type="ECO:0000256" key="14">
    <source>
        <dbReference type="ARBA" id="ARBA00052538"/>
    </source>
</evidence>
<comment type="catalytic activity">
    <reaction evidence="10">
        <text>(S)-malate(in) + 2-oxoglutarate(out) = (S)-malate(out) + 2-oxoglutarate(in)</text>
        <dbReference type="Rhea" id="RHEA:71587"/>
        <dbReference type="ChEBI" id="CHEBI:15589"/>
        <dbReference type="ChEBI" id="CHEBI:16810"/>
    </reaction>
</comment>
<keyword evidence="5 16" id="KW-0812">Transmembrane</keyword>
<dbReference type="PROSITE" id="PS50920">
    <property type="entry name" value="SOLCAR"/>
    <property type="match status" value="3"/>
</dbReference>
<comment type="similarity">
    <text evidence="2 17">Belongs to the mitochondrial carrier (TC 2.A.29) family.</text>
</comment>
<keyword evidence="6" id="KW-0677">Repeat</keyword>
<feature type="transmembrane region" description="Helical" evidence="18">
    <location>
        <begin position="107"/>
        <end position="125"/>
    </location>
</feature>
<dbReference type="EMBL" id="KT163639">
    <property type="protein sequence ID" value="AKN21589.1"/>
    <property type="molecule type" value="mRNA"/>
</dbReference>
<organism evidence="19">
    <name type="scientific">Schmidtea mediterranea</name>
    <name type="common">Freshwater planarian flatworm</name>
    <dbReference type="NCBI Taxonomy" id="79327"/>
    <lineage>
        <taxon>Eukaryota</taxon>
        <taxon>Metazoa</taxon>
        <taxon>Spiralia</taxon>
        <taxon>Lophotrochozoa</taxon>
        <taxon>Platyhelminthes</taxon>
        <taxon>Rhabditophora</taxon>
        <taxon>Seriata</taxon>
        <taxon>Tricladida</taxon>
        <taxon>Continenticola</taxon>
        <taxon>Geoplanoidea</taxon>
        <taxon>Dugesiidae</taxon>
        <taxon>Schmidtea</taxon>
    </lineage>
</organism>
<dbReference type="SUPFAM" id="SSF103506">
    <property type="entry name" value="Mitochondrial carrier"/>
    <property type="match status" value="1"/>
</dbReference>
<protein>
    <recommendedName>
        <fullName evidence="11">Mitochondrial 2-oxoglutarate/malate carrier protein</fullName>
    </recommendedName>
</protein>
<dbReference type="PANTHER" id="PTHR45618">
    <property type="entry name" value="MITOCHONDRIAL DICARBOXYLATE CARRIER-RELATED"/>
    <property type="match status" value="1"/>
</dbReference>
<evidence type="ECO:0000256" key="10">
    <source>
        <dbReference type="ARBA" id="ARBA00036491"/>
    </source>
</evidence>
<evidence type="ECO:0000256" key="3">
    <source>
        <dbReference type="ARBA" id="ARBA00022448"/>
    </source>
</evidence>
<evidence type="ECO:0000256" key="15">
    <source>
        <dbReference type="ARBA" id="ARBA00052710"/>
    </source>
</evidence>
<evidence type="ECO:0000256" key="7">
    <source>
        <dbReference type="ARBA" id="ARBA00022989"/>
    </source>
</evidence>
<feature type="transmembrane region" description="Helical" evidence="18">
    <location>
        <begin position="12"/>
        <end position="31"/>
    </location>
</feature>
<evidence type="ECO:0000256" key="11">
    <source>
        <dbReference type="ARBA" id="ARBA00040264"/>
    </source>
</evidence>
<dbReference type="GO" id="GO:0015297">
    <property type="term" value="F:antiporter activity"/>
    <property type="evidence" value="ECO:0007669"/>
    <property type="project" value="UniProtKB-KW"/>
</dbReference>
<evidence type="ECO:0000256" key="9">
    <source>
        <dbReference type="ARBA" id="ARBA00023136"/>
    </source>
</evidence>
<comment type="catalytic activity">
    <reaction evidence="12">
        <text>oxaloacetate(in) + 2-oxoglutarate(out) = oxaloacetate(out) + 2-oxoglutarate(in)</text>
        <dbReference type="Rhea" id="RHEA:71603"/>
        <dbReference type="ChEBI" id="CHEBI:16452"/>
        <dbReference type="ChEBI" id="CHEBI:16810"/>
    </reaction>
</comment>
<evidence type="ECO:0000256" key="8">
    <source>
        <dbReference type="ARBA" id="ARBA00023055"/>
    </source>
</evidence>
<dbReference type="FunFam" id="1.50.40.10:FF:000013">
    <property type="entry name" value="Mitochondrial 2-oxoglutarate/malate carrier protein-like protein"/>
    <property type="match status" value="1"/>
</dbReference>
<dbReference type="GO" id="GO:0006869">
    <property type="term" value="P:lipid transport"/>
    <property type="evidence" value="ECO:0007669"/>
    <property type="project" value="UniProtKB-KW"/>
</dbReference>
<evidence type="ECO:0000256" key="12">
    <source>
        <dbReference type="ARBA" id="ARBA00050120"/>
    </source>
</evidence>
<evidence type="ECO:0000256" key="5">
    <source>
        <dbReference type="ARBA" id="ARBA00022692"/>
    </source>
</evidence>
<dbReference type="GO" id="GO:0016020">
    <property type="term" value="C:membrane"/>
    <property type="evidence" value="ECO:0007669"/>
    <property type="project" value="UniProtKB-SubCell"/>
</dbReference>
<evidence type="ECO:0000256" key="2">
    <source>
        <dbReference type="ARBA" id="ARBA00006375"/>
    </source>
</evidence>
<feature type="transmembrane region" description="Helical" evidence="18">
    <location>
        <begin position="207"/>
        <end position="228"/>
    </location>
</feature>
<reference evidence="19" key="1">
    <citation type="journal article" date="2015" name="Elife">
        <title>Stem cells and fluid flow drive cyst formation in an invertebrate excretory organ.</title>
        <authorList>
            <person name="Thi-Kim Vu H."/>
            <person name="Rink J.C."/>
            <person name="McKinney S.A."/>
            <person name="McClain M."/>
            <person name="Lakshmanaperumal N."/>
            <person name="Alexander R."/>
            <person name="Sanchez Alvarado A."/>
        </authorList>
    </citation>
    <scope>NUCLEOTIDE SEQUENCE</scope>
</reference>
<comment type="catalytic activity">
    <reaction evidence="15">
        <text>succinate(in) + 2-oxoglutarate(out) = succinate(out) + 2-oxoglutarate(in)</text>
        <dbReference type="Rhea" id="RHEA:71595"/>
        <dbReference type="ChEBI" id="CHEBI:16810"/>
        <dbReference type="ChEBI" id="CHEBI:30031"/>
    </reaction>
</comment>
<keyword evidence="4" id="KW-0050">Antiport</keyword>
<proteinExistence type="evidence at transcript level"/>
<feature type="repeat" description="Solcar" evidence="16">
    <location>
        <begin position="105"/>
        <end position="196"/>
    </location>
</feature>
<feature type="repeat" description="Solcar" evidence="16">
    <location>
        <begin position="8"/>
        <end position="97"/>
    </location>
</feature>
<evidence type="ECO:0000256" key="18">
    <source>
        <dbReference type="SAM" id="Phobius"/>
    </source>
</evidence>
<dbReference type="InterPro" id="IPR023395">
    <property type="entry name" value="MCP_dom_sf"/>
</dbReference>
<evidence type="ECO:0000256" key="4">
    <source>
        <dbReference type="ARBA" id="ARBA00022449"/>
    </source>
</evidence>
<feature type="transmembrane region" description="Helical" evidence="18">
    <location>
        <begin position="270"/>
        <end position="288"/>
    </location>
</feature>
<dbReference type="Pfam" id="PF00153">
    <property type="entry name" value="Mito_carr"/>
    <property type="match status" value="3"/>
</dbReference>
<dbReference type="InterPro" id="IPR050391">
    <property type="entry name" value="Mito_Metabolite_Transporter"/>
</dbReference>
<feature type="repeat" description="Solcar" evidence="16">
    <location>
        <begin position="205"/>
        <end position="294"/>
    </location>
</feature>
<dbReference type="Gene3D" id="1.50.40.10">
    <property type="entry name" value="Mitochondrial carrier domain"/>
    <property type="match status" value="1"/>
</dbReference>
<keyword evidence="9 16" id="KW-0472">Membrane</keyword>
<evidence type="ECO:0000256" key="17">
    <source>
        <dbReference type="RuleBase" id="RU000488"/>
    </source>
</evidence>